<proteinExistence type="predicted"/>
<name>A0ABS2SQS0_9BACI</name>
<organism evidence="1 2">
    <name type="scientific">Shouchella xiaoxiensis</name>
    <dbReference type="NCBI Taxonomy" id="766895"/>
    <lineage>
        <taxon>Bacteria</taxon>
        <taxon>Bacillati</taxon>
        <taxon>Bacillota</taxon>
        <taxon>Bacilli</taxon>
        <taxon>Bacillales</taxon>
        <taxon>Bacillaceae</taxon>
        <taxon>Shouchella</taxon>
    </lineage>
</organism>
<evidence type="ECO:0000313" key="1">
    <source>
        <dbReference type="EMBL" id="MBM7837842.1"/>
    </source>
</evidence>
<dbReference type="Proteomes" id="UP001179280">
    <property type="component" value="Unassembled WGS sequence"/>
</dbReference>
<gene>
    <name evidence="1" type="ORF">JOC54_001073</name>
</gene>
<protein>
    <submittedName>
        <fullName evidence="1">Uncharacterized protein</fullName>
    </submittedName>
</protein>
<dbReference type="EMBL" id="JAFBCV010000002">
    <property type="protein sequence ID" value="MBM7837842.1"/>
    <property type="molecule type" value="Genomic_DNA"/>
</dbReference>
<evidence type="ECO:0000313" key="2">
    <source>
        <dbReference type="Proteomes" id="UP001179280"/>
    </source>
</evidence>
<dbReference type="RefSeq" id="WP_204464933.1">
    <property type="nucleotide sequence ID" value="NZ_JAFBCV010000002.1"/>
</dbReference>
<sequence>MNSIDDVRKSGRDGKKSTWHLLFHLPTYREAVAFTIQAGTIVNEIRLENFDGTNQQELKLPHLQFDSTEAIELAIYDFALVEGDGHTVIFSGYHFKAIKENNIPFLTVVGTLNAKMAEIHFNAATGEYLGWTESHS</sequence>
<accession>A0ABS2SQS0</accession>
<reference evidence="1" key="1">
    <citation type="submission" date="2021-01" db="EMBL/GenBank/DDBJ databases">
        <title>Genomic Encyclopedia of Type Strains, Phase IV (KMG-IV): sequencing the most valuable type-strain genomes for metagenomic binning, comparative biology and taxonomic classification.</title>
        <authorList>
            <person name="Goeker M."/>
        </authorList>
    </citation>
    <scope>NUCLEOTIDE SEQUENCE</scope>
    <source>
        <strain evidence="1">DSM 21943</strain>
    </source>
</reference>
<keyword evidence="2" id="KW-1185">Reference proteome</keyword>
<comment type="caution">
    <text evidence="1">The sequence shown here is derived from an EMBL/GenBank/DDBJ whole genome shotgun (WGS) entry which is preliminary data.</text>
</comment>